<organism evidence="1 2">
    <name type="scientific">Pseudaquabacterium terrae</name>
    <dbReference type="NCBI Taxonomy" id="2732868"/>
    <lineage>
        <taxon>Bacteria</taxon>
        <taxon>Pseudomonadati</taxon>
        <taxon>Pseudomonadota</taxon>
        <taxon>Betaproteobacteria</taxon>
        <taxon>Burkholderiales</taxon>
        <taxon>Sphaerotilaceae</taxon>
        <taxon>Pseudaquabacterium</taxon>
    </lineage>
</organism>
<name>A0ABX2EE54_9BURK</name>
<evidence type="ECO:0000313" key="1">
    <source>
        <dbReference type="EMBL" id="NRF66897.1"/>
    </source>
</evidence>
<dbReference type="Gene3D" id="3.40.47.10">
    <property type="match status" value="1"/>
</dbReference>
<dbReference type="EMBL" id="JABRWJ010000002">
    <property type="protein sequence ID" value="NRF66897.1"/>
    <property type="molecule type" value="Genomic_DNA"/>
</dbReference>
<dbReference type="InterPro" id="IPR016039">
    <property type="entry name" value="Thiolase-like"/>
</dbReference>
<reference evidence="1 2" key="1">
    <citation type="submission" date="2020-05" db="EMBL/GenBank/DDBJ databases">
        <title>Aquincola sp. isolate from soil.</title>
        <authorList>
            <person name="Han J."/>
            <person name="Kim D.-U."/>
        </authorList>
    </citation>
    <scope>NUCLEOTIDE SEQUENCE [LARGE SCALE GENOMIC DNA]</scope>
    <source>
        <strain evidence="1 2">S2</strain>
    </source>
</reference>
<protein>
    <submittedName>
        <fullName evidence="1">Beta-ketoacyl synthase</fullName>
    </submittedName>
</protein>
<gene>
    <name evidence="1" type="ORF">HLB44_07870</name>
</gene>
<dbReference type="Proteomes" id="UP000737171">
    <property type="component" value="Unassembled WGS sequence"/>
</dbReference>
<keyword evidence="2" id="KW-1185">Reference proteome</keyword>
<accession>A0ABX2EE54</accession>
<evidence type="ECO:0000313" key="2">
    <source>
        <dbReference type="Proteomes" id="UP000737171"/>
    </source>
</evidence>
<comment type="caution">
    <text evidence="1">The sequence shown here is derived from an EMBL/GenBank/DDBJ whole genome shotgun (WGS) entry which is preliminary data.</text>
</comment>
<proteinExistence type="predicted"/>
<dbReference type="RefSeq" id="WP_173121991.1">
    <property type="nucleotide sequence ID" value="NZ_JABRWJ010000002.1"/>
</dbReference>
<sequence>MNAPAAIVGASCHFASAPTLPLADVAVRAPLALLSRHPFFVDRGGMRVRVNAVFDLEPEFSAKRWCTLARAALGELADTLAVQGLLPKRRGSCALWLVLPPGERAGVPADLADRLRLALQDERFGWTKVHTMRGGHAAGVHALRQAAQADGSLGVVLGVDCWGHPHALQWLEEHGLLHGAHALHEARFRPNPYGRVPGEAAAAVAILPGAGRRARWGRTTVSKPAAPPWAMLSGSALAEEGHTWDASTPCLGAGLTRAALGALDAARVPVGAVQHVSTDLNGEPYRTDEFGFTALQLAARLAPGWKRSAHTLVTGDVGSASVVLQTALAAYSMYRERDPRSAVATRLILSTSDDTLRAALALTSAPISVP</sequence>